<accession>D9PZQ1</accession>
<organism evidence="1 2">
    <name type="scientific">Acidilobus saccharovorans (strain DSM 16705 / JCM 18335 / VKM B-2471 / 345-15)</name>
    <dbReference type="NCBI Taxonomy" id="666510"/>
    <lineage>
        <taxon>Archaea</taxon>
        <taxon>Thermoproteota</taxon>
        <taxon>Thermoprotei</taxon>
        <taxon>Acidilobales</taxon>
        <taxon>Acidilobaceae</taxon>
        <taxon>Acidilobus</taxon>
    </lineage>
</organism>
<dbReference type="RefSeq" id="WP_013266051.1">
    <property type="nucleotide sequence ID" value="NC_014374.1"/>
</dbReference>
<dbReference type="GeneID" id="9498345"/>
<evidence type="ECO:0000313" key="2">
    <source>
        <dbReference type="Proteomes" id="UP000000346"/>
    </source>
</evidence>
<dbReference type="AlphaFoldDB" id="D9PZQ1"/>
<sequence length="172" mass="18701">MAAEESSKPVLYRLVLRKTARGLIIQFRGPGSQGREATLVRIGGRKAQQLFDMLSTALKNGNYIEEEASTGNYTSYKIKPEVGAAVGGFLVITRRSRDPTAWAPYFADLIGGTKYPGSREVLSSVLSLGLQLSKISPPPARARMQLNPKILDAISAGLKVTARKLWGIRSPK</sequence>
<dbReference type="eggNOG" id="arCOG08615">
    <property type="taxonomic scope" value="Archaea"/>
</dbReference>
<evidence type="ECO:0000313" key="1">
    <source>
        <dbReference type="EMBL" id="ADL18539.1"/>
    </source>
</evidence>
<proteinExistence type="predicted"/>
<gene>
    <name evidence="1" type="ordered locus">ASAC_0131</name>
</gene>
<name>D9PZQ1_ACIS3</name>
<keyword evidence="2" id="KW-1185">Reference proteome</keyword>
<dbReference type="HOGENOM" id="CLU_1551730_0_0_2"/>
<reference evidence="1 2" key="1">
    <citation type="journal article" date="2010" name="Appl. Environ. Microbiol.">
        <title>The genome sequence of the crenarchaeon Acidilobus saccharovorans supports a new order, Acidilobales, and suggests an important ecological role in terrestrial acidic hot springs.</title>
        <authorList>
            <person name="Mardanov A.V."/>
            <person name="Svetlitchnyi V.A."/>
            <person name="Beletsky A.V."/>
            <person name="Prokofeva M.I."/>
            <person name="Bonch-Osmolovskaya E.A."/>
            <person name="Ravin N.V."/>
            <person name="Skryabin K.G."/>
        </authorList>
    </citation>
    <scope>NUCLEOTIDE SEQUENCE [LARGE SCALE GENOMIC DNA]</scope>
    <source>
        <strain evidence="2">DSM 16705 / JCM 18335 / VKM B-2471 / 345-15</strain>
    </source>
</reference>
<dbReference type="Proteomes" id="UP000000346">
    <property type="component" value="Chromosome"/>
</dbReference>
<dbReference type="STRING" id="666510.ASAC_0131"/>
<dbReference type="InParanoid" id="D9PZQ1"/>
<dbReference type="OrthoDB" id="21313at2157"/>
<dbReference type="KEGG" id="asc:ASAC_0131"/>
<dbReference type="EMBL" id="CP001742">
    <property type="protein sequence ID" value="ADL18539.1"/>
    <property type="molecule type" value="Genomic_DNA"/>
</dbReference>
<protein>
    <submittedName>
        <fullName evidence="1">Uncharacterized protein</fullName>
    </submittedName>
</protein>